<keyword evidence="1" id="KW-0472">Membrane</keyword>
<keyword evidence="1" id="KW-1133">Transmembrane helix</keyword>
<gene>
    <name evidence="2" type="ORF">EDB81DRAFT_189651</name>
</gene>
<dbReference type="AlphaFoldDB" id="A0A9P9JPW1"/>
<comment type="caution">
    <text evidence="2">The sequence shown here is derived from an EMBL/GenBank/DDBJ whole genome shotgun (WGS) entry which is preliminary data.</text>
</comment>
<dbReference type="EMBL" id="JAGMUV010000002">
    <property type="protein sequence ID" value="KAH7171095.1"/>
    <property type="molecule type" value="Genomic_DNA"/>
</dbReference>
<proteinExistence type="predicted"/>
<evidence type="ECO:0000256" key="1">
    <source>
        <dbReference type="SAM" id="Phobius"/>
    </source>
</evidence>
<dbReference type="Proteomes" id="UP000738349">
    <property type="component" value="Unassembled WGS sequence"/>
</dbReference>
<keyword evidence="1" id="KW-0812">Transmembrane</keyword>
<sequence>MRSHYSVRVSGVVLSPSGGPSRPFWRPFFFMPATFTLDGLRMRRKVHAQAACQRQNAKRQHPASRHFLPARFLPPLPPQSHSLSILWLARGLDVFLCTPVLFVCLLPSAPFLIFVYSPSGFRSIDSIRCPPRSTFTSLTPPPSLFFLLGHLCFDTLHHSRSRFIAS</sequence>
<evidence type="ECO:0000313" key="2">
    <source>
        <dbReference type="EMBL" id="KAH7171095.1"/>
    </source>
</evidence>
<reference evidence="2" key="1">
    <citation type="journal article" date="2021" name="Nat. Commun.">
        <title>Genetic determinants of endophytism in the Arabidopsis root mycobiome.</title>
        <authorList>
            <person name="Mesny F."/>
            <person name="Miyauchi S."/>
            <person name="Thiergart T."/>
            <person name="Pickel B."/>
            <person name="Atanasova L."/>
            <person name="Karlsson M."/>
            <person name="Huettel B."/>
            <person name="Barry K.W."/>
            <person name="Haridas S."/>
            <person name="Chen C."/>
            <person name="Bauer D."/>
            <person name="Andreopoulos W."/>
            <person name="Pangilinan J."/>
            <person name="LaButti K."/>
            <person name="Riley R."/>
            <person name="Lipzen A."/>
            <person name="Clum A."/>
            <person name="Drula E."/>
            <person name="Henrissat B."/>
            <person name="Kohler A."/>
            <person name="Grigoriev I.V."/>
            <person name="Martin F.M."/>
            <person name="Hacquard S."/>
        </authorList>
    </citation>
    <scope>NUCLEOTIDE SEQUENCE</scope>
    <source>
        <strain evidence="2">MPI-CAGE-AT-0147</strain>
    </source>
</reference>
<feature type="transmembrane region" description="Helical" evidence="1">
    <location>
        <begin position="94"/>
        <end position="115"/>
    </location>
</feature>
<keyword evidence="3" id="KW-1185">Reference proteome</keyword>
<evidence type="ECO:0008006" key="4">
    <source>
        <dbReference type="Google" id="ProtNLM"/>
    </source>
</evidence>
<name>A0A9P9JPW1_9HYPO</name>
<protein>
    <recommendedName>
        <fullName evidence="4">Transmembrane protein</fullName>
    </recommendedName>
</protein>
<accession>A0A9P9JPW1</accession>
<organism evidence="2 3">
    <name type="scientific">Dactylonectria macrodidyma</name>
    <dbReference type="NCBI Taxonomy" id="307937"/>
    <lineage>
        <taxon>Eukaryota</taxon>
        <taxon>Fungi</taxon>
        <taxon>Dikarya</taxon>
        <taxon>Ascomycota</taxon>
        <taxon>Pezizomycotina</taxon>
        <taxon>Sordariomycetes</taxon>
        <taxon>Hypocreomycetidae</taxon>
        <taxon>Hypocreales</taxon>
        <taxon>Nectriaceae</taxon>
        <taxon>Dactylonectria</taxon>
    </lineage>
</organism>
<evidence type="ECO:0000313" key="3">
    <source>
        <dbReference type="Proteomes" id="UP000738349"/>
    </source>
</evidence>